<evidence type="ECO:0000313" key="2">
    <source>
        <dbReference type="EMBL" id="KQB41097.1"/>
    </source>
</evidence>
<dbReference type="Pfam" id="PF17164">
    <property type="entry name" value="DUF5122"/>
    <property type="match status" value="13"/>
</dbReference>
<keyword evidence="1" id="KW-0812">Transmembrane</keyword>
<dbReference type="STRING" id="362413.RC62_4472"/>
<organism evidence="2 3">
    <name type="scientific">Flavobacterium aquidurense</name>
    <dbReference type="NCBI Taxonomy" id="362413"/>
    <lineage>
        <taxon>Bacteria</taxon>
        <taxon>Pseudomonadati</taxon>
        <taxon>Bacteroidota</taxon>
        <taxon>Flavobacteriia</taxon>
        <taxon>Flavobacteriales</taxon>
        <taxon>Flavobacteriaceae</taxon>
        <taxon>Flavobacterium</taxon>
    </lineage>
</organism>
<evidence type="ECO:0000313" key="3">
    <source>
        <dbReference type="Proteomes" id="UP000050443"/>
    </source>
</evidence>
<protein>
    <submittedName>
        <fullName evidence="2">RTX toxins and related Ca2+-binding protein</fullName>
    </submittedName>
</protein>
<dbReference type="PANTHER" id="PTHR42754:SF1">
    <property type="entry name" value="LIPOPROTEIN"/>
    <property type="match status" value="1"/>
</dbReference>
<keyword evidence="1" id="KW-0472">Membrane</keyword>
<name>A0A0Q0RVG5_9FLAO</name>
<dbReference type="SUPFAM" id="SSF101898">
    <property type="entry name" value="NHL repeat"/>
    <property type="match status" value="1"/>
</dbReference>
<sequence>MQLILTIKNNCNAILFVLIKKIILTFILLSFFSEVSLYAQQGKVDITFNTIDNGLNGDGFDKTVRTLSLQSDNKLIVGGDYLNINGIPASYLCRLKPAGVIDNDFDTGTGLNGKVYDSYIQTDGKIIAAGSFTAYNGNSSGRIIRLNEDGSQDFTFNTSTGATNGIIYKACPQPDGKIIIVGSFTKYNNVTVNRIARLLQNGTLDTSFSTGSGAALNITNVEILQDTKVLISGNFTSLNGVALNRIARLFSDGTIDTDFNSGSGFNDDVNAMALQPDGKIVLGGKFTDYNANVSNRIIRLNADGTIDDSFLAGSGLNTDVIQVIKTDRYGNIMVGGSFKGSYNGTEVNRIFFLNSNGSIKLNFDIGSGPGSASVLALANGTDGSWYFGGSFSVFDGQNQGRLAKVNEEGEHDTAYLAAGIGFDNAVQKVLSLQDKKTMVFGNFTKFNGSTASRIIRLLEDGLSDDAFNTRQSAANNGVKTAVLQSDGKIIIAGNFTKYNEAISNRIVRIFPNGAIDNTFNIGSGFKSQVYALAMQDQKIIAAGNFTSFNDVPAPRIVRLLGDGSRDTGFDPSLGADAIIETILVQPDGKILVAGRFNTFNGQSFSRLVRLNYNGSIDLSFNIGLGFDKFVYALALQSDNKIIIGGSFLSYNGSSQKRILRLNIDGSLDTTFESGSGFSNGDVLSLLIQPDDRILVGGTFSGTYNTTPSFRLIRLLKSGDYDGSFHTDLNGKLNTMSFASDHKLMIGGDFNSVSALSKHRIARLKLCLDATIWNGVSWSNGLPAGGKEVTFKADYPNLTTADICSCTIDEAKAVTLLSANALGLEFDYSGLGTLVLEDSASLYQSDDEIINTGIVHVNRKSSPILKFDYTYWSSPVENQKLVDVSPNTLPDKYFSFDYVLGDWKEENPSHNMIPGKGYIIRGPQDFSTTVASRFETTFKGVPNNGKVILNLGGIDIFNLIGNPYPSALNADLFLFDNRSNLKGSLYFWTHNTPYINNEYSSDDYAVYNLLGGVGTRESLSTGVNETQPNGAIASGQAFFIASKNSGSLEFNNSMRIRERNAAFFKPGKDSNIPVSKIEKHRIWLNFENNQGIFKQILIGYIQGATNLYDEDYDATSFNGNKYVDFYSRADNENLVIQGRALPFVDADAVPLGYRTTIAGEFTISIDKVDGDMKNQAIYVEDKTTGIIHNLKNGKYNFVSEIGNFADRFILRYTAITLANEDFKNLENDLLISVKNKVIKVASSKENIKEVTVFDITGKILYNKKKVESKELYIQNILSGTQVLVIKVILENEYTSTKKIIF</sequence>
<feature type="transmembrane region" description="Helical" evidence="1">
    <location>
        <begin position="12"/>
        <end position="32"/>
    </location>
</feature>
<dbReference type="Proteomes" id="UP000050443">
    <property type="component" value="Unassembled WGS sequence"/>
</dbReference>
<dbReference type="NCBIfam" id="NF033708">
    <property type="entry name" value="T9SS_Cterm_ChiA"/>
    <property type="match status" value="1"/>
</dbReference>
<comment type="caution">
    <text evidence="2">The sequence shown here is derived from an EMBL/GenBank/DDBJ whole genome shotgun (WGS) entry which is preliminary data.</text>
</comment>
<dbReference type="SUPFAM" id="SSF63829">
    <property type="entry name" value="Calcium-dependent phosphotriesterase"/>
    <property type="match status" value="1"/>
</dbReference>
<gene>
    <name evidence="2" type="ORF">RC62_4472</name>
</gene>
<evidence type="ECO:0000256" key="1">
    <source>
        <dbReference type="SAM" id="Phobius"/>
    </source>
</evidence>
<dbReference type="NCBIfam" id="TIGR02608">
    <property type="entry name" value="delta_60_rpt"/>
    <property type="match status" value="8"/>
</dbReference>
<reference evidence="2 3" key="1">
    <citation type="submission" date="2014-09" db="EMBL/GenBank/DDBJ databases">
        <title>Genome sequence of Flavobacterium aquidurense RC62.</title>
        <authorList>
            <person name="Kim J.F."/>
            <person name="Kwak M.-J."/>
        </authorList>
    </citation>
    <scope>NUCLEOTIDE SEQUENCE [LARGE SCALE GENOMIC DNA]</scope>
    <source>
        <strain evidence="2 3">RC62</strain>
    </source>
</reference>
<dbReference type="PATRIC" id="fig|362413.3.peg.4390"/>
<dbReference type="InterPro" id="IPR013431">
    <property type="entry name" value="Delta_60_rpt"/>
</dbReference>
<dbReference type="PANTHER" id="PTHR42754">
    <property type="entry name" value="ENDOGLUCANASE"/>
    <property type="match status" value="1"/>
</dbReference>
<proteinExistence type="predicted"/>
<keyword evidence="1" id="KW-1133">Transmembrane helix</keyword>
<accession>A0A0Q0RVG5</accession>
<dbReference type="Gene3D" id="2.80.10.50">
    <property type="match status" value="6"/>
</dbReference>
<dbReference type="EMBL" id="JRLF01000009">
    <property type="protein sequence ID" value="KQB41097.1"/>
    <property type="molecule type" value="Genomic_DNA"/>
</dbReference>